<dbReference type="NCBIfam" id="TIGR01469">
    <property type="entry name" value="cobA_cysG_Cterm"/>
    <property type="match status" value="1"/>
</dbReference>
<dbReference type="CDD" id="cd11642">
    <property type="entry name" value="SUMT"/>
    <property type="match status" value="1"/>
</dbReference>
<evidence type="ECO:0000256" key="5">
    <source>
        <dbReference type="ARBA" id="ARBA00022679"/>
    </source>
</evidence>
<dbReference type="GO" id="GO:0043115">
    <property type="term" value="F:precorrin-2 dehydrogenase activity"/>
    <property type="evidence" value="ECO:0007669"/>
    <property type="project" value="UniProtKB-EC"/>
</dbReference>
<comment type="pathway">
    <text evidence="1">Porphyrin-containing compound metabolism; siroheme biosynthesis; sirohydrochlorin from precorrin-2: step 1/1.</text>
</comment>
<name>A0A2T9YI93_9FUNG</name>
<keyword evidence="10" id="KW-0627">Porphyrin biosynthesis</keyword>
<dbReference type="Pfam" id="PF13241">
    <property type="entry name" value="NAD_binding_7"/>
    <property type="match status" value="1"/>
</dbReference>
<dbReference type="OrthoDB" id="508204at2759"/>
<keyword evidence="18" id="KW-1185">Reference proteome</keyword>
<accession>A0A2T9YI93</accession>
<dbReference type="InterPro" id="IPR050161">
    <property type="entry name" value="Siro_Cobalamin_biosynth"/>
</dbReference>
<dbReference type="Pfam" id="PF00590">
    <property type="entry name" value="TP_methylase"/>
    <property type="match status" value="1"/>
</dbReference>
<dbReference type="STRING" id="61424.A0A2T9YI93"/>
<dbReference type="SUPFAM" id="SSF51735">
    <property type="entry name" value="NAD(P)-binding Rossmann-fold domains"/>
    <property type="match status" value="1"/>
</dbReference>
<dbReference type="InterPro" id="IPR014776">
    <property type="entry name" value="4pyrrole_Mease_sub2"/>
</dbReference>
<evidence type="ECO:0000256" key="7">
    <source>
        <dbReference type="ARBA" id="ARBA00023002"/>
    </source>
</evidence>
<keyword evidence="3" id="KW-0169">Cobalamin biosynthesis</keyword>
<reference evidence="17 18" key="1">
    <citation type="journal article" date="2018" name="MBio">
        <title>Comparative Genomics Reveals the Core Gene Toolbox for the Fungus-Insect Symbiosis.</title>
        <authorList>
            <person name="Wang Y."/>
            <person name="Stata M."/>
            <person name="Wang W."/>
            <person name="Stajich J.E."/>
            <person name="White M.M."/>
            <person name="Moncalvo J.M."/>
        </authorList>
    </citation>
    <scope>NUCLEOTIDE SEQUENCE [LARGE SCALE GENOMIC DNA]</scope>
    <source>
        <strain evidence="17 18">AUS-77-4</strain>
    </source>
</reference>
<evidence type="ECO:0000256" key="8">
    <source>
        <dbReference type="ARBA" id="ARBA00023027"/>
    </source>
</evidence>
<dbReference type="PANTHER" id="PTHR45790">
    <property type="entry name" value="SIROHEME SYNTHASE-RELATED"/>
    <property type="match status" value="1"/>
</dbReference>
<evidence type="ECO:0000256" key="12">
    <source>
        <dbReference type="ARBA" id="ARBA00047561"/>
    </source>
</evidence>
<feature type="domain" description="Siroheme biosynthesis protein Met8 C-terminal" evidence="15">
    <location>
        <begin position="159"/>
        <end position="224"/>
    </location>
</feature>
<keyword evidence="8" id="KW-0520">NAD</keyword>
<dbReference type="Gene3D" id="3.40.1010.10">
    <property type="entry name" value="Cobalt-precorrin-4 Transmethylase, Domain 1"/>
    <property type="match status" value="1"/>
</dbReference>
<dbReference type="InterPro" id="IPR036291">
    <property type="entry name" value="NAD(P)-bd_dom_sf"/>
</dbReference>
<dbReference type="NCBIfam" id="NF004790">
    <property type="entry name" value="PRK06136.1"/>
    <property type="match status" value="1"/>
</dbReference>
<dbReference type="Pfam" id="PF14824">
    <property type="entry name" value="Sirohm_synth_M"/>
    <property type="match status" value="1"/>
</dbReference>
<comment type="caution">
    <text evidence="17">The sequence shown here is derived from an EMBL/GenBank/DDBJ whole genome shotgun (WGS) entry which is preliminary data.</text>
</comment>
<proteinExistence type="inferred from homology"/>
<dbReference type="GO" id="GO:0000103">
    <property type="term" value="P:sulfate assimilation"/>
    <property type="evidence" value="ECO:0007669"/>
    <property type="project" value="InterPro"/>
</dbReference>
<evidence type="ECO:0000256" key="13">
    <source>
        <dbReference type="RuleBase" id="RU003960"/>
    </source>
</evidence>
<keyword evidence="11" id="KW-0511">Multifunctional enzyme</keyword>
<dbReference type="SUPFAM" id="SSF53790">
    <property type="entry name" value="Tetrapyrrole methylase"/>
    <property type="match status" value="1"/>
</dbReference>
<evidence type="ECO:0000256" key="6">
    <source>
        <dbReference type="ARBA" id="ARBA00022691"/>
    </source>
</evidence>
<dbReference type="InterPro" id="IPR003043">
    <property type="entry name" value="Uropor_MeTrfase_CS"/>
</dbReference>
<comment type="catalytic activity">
    <reaction evidence="12">
        <text>precorrin-2 + NAD(+) = sirohydrochlorin + NADH + 2 H(+)</text>
        <dbReference type="Rhea" id="RHEA:15613"/>
        <dbReference type="ChEBI" id="CHEBI:15378"/>
        <dbReference type="ChEBI" id="CHEBI:57540"/>
        <dbReference type="ChEBI" id="CHEBI:57945"/>
        <dbReference type="ChEBI" id="CHEBI:58351"/>
        <dbReference type="ChEBI" id="CHEBI:58827"/>
        <dbReference type="EC" id="1.3.1.76"/>
    </reaction>
</comment>
<dbReference type="EC" id="1.3.1.76" evidence="2"/>
<evidence type="ECO:0000256" key="2">
    <source>
        <dbReference type="ARBA" id="ARBA00012400"/>
    </source>
</evidence>
<dbReference type="AlphaFoldDB" id="A0A2T9YI93"/>
<dbReference type="PANTHER" id="PTHR45790:SF6">
    <property type="entry name" value="UROPORPHYRINOGEN-III C-METHYLTRANSFERASE"/>
    <property type="match status" value="1"/>
</dbReference>
<dbReference type="Gene3D" id="3.30.950.10">
    <property type="entry name" value="Methyltransferase, Cobalt-precorrin-4 Transmethylase, Domain 2"/>
    <property type="match status" value="1"/>
</dbReference>
<dbReference type="FunFam" id="3.40.1010.10:FF:000006">
    <property type="entry name" value="Siroheme synthase, putative"/>
    <property type="match status" value="1"/>
</dbReference>
<dbReference type="NCBIfam" id="TIGR01470">
    <property type="entry name" value="cysG_Nterm"/>
    <property type="match status" value="1"/>
</dbReference>
<protein>
    <recommendedName>
        <fullName evidence="2">precorrin-2 dehydrogenase</fullName>
        <ecNumber evidence="2">1.3.1.76</ecNumber>
    </recommendedName>
</protein>
<dbReference type="GO" id="GO:0032259">
    <property type="term" value="P:methylation"/>
    <property type="evidence" value="ECO:0007669"/>
    <property type="project" value="UniProtKB-KW"/>
</dbReference>
<evidence type="ECO:0000256" key="1">
    <source>
        <dbReference type="ARBA" id="ARBA00005010"/>
    </source>
</evidence>
<keyword evidence="4 13" id="KW-0489">Methyltransferase</keyword>
<dbReference type="InterPro" id="IPR012066">
    <property type="entry name" value="Met1_fungi"/>
</dbReference>
<comment type="similarity">
    <text evidence="13">Belongs to the precorrin methyltransferase family.</text>
</comment>
<dbReference type="InterPro" id="IPR006366">
    <property type="entry name" value="CobA/CysG_C"/>
</dbReference>
<feature type="domain" description="Siroheme synthase central" evidence="16">
    <location>
        <begin position="130"/>
        <end position="156"/>
    </location>
</feature>
<feature type="domain" description="Tetrapyrrole methylase" evidence="14">
    <location>
        <begin position="266"/>
        <end position="473"/>
    </location>
</feature>
<dbReference type="InterPro" id="IPR035996">
    <property type="entry name" value="4pyrrol_Methylase_sf"/>
</dbReference>
<keyword evidence="9" id="KW-0456">Lyase</keyword>
<keyword evidence="7" id="KW-0560">Oxidoreductase</keyword>
<evidence type="ECO:0000256" key="11">
    <source>
        <dbReference type="ARBA" id="ARBA00023268"/>
    </source>
</evidence>
<dbReference type="PIRSF" id="PIRSF036555">
    <property type="entry name" value="SUMT_yeast"/>
    <property type="match status" value="1"/>
</dbReference>
<evidence type="ECO:0000259" key="16">
    <source>
        <dbReference type="Pfam" id="PF14824"/>
    </source>
</evidence>
<keyword evidence="5 13" id="KW-0808">Transferase</keyword>
<dbReference type="InterPro" id="IPR014777">
    <property type="entry name" value="4pyrrole_Mease_sub1"/>
</dbReference>
<keyword evidence="6" id="KW-0949">S-adenosyl-L-methionine</keyword>
<dbReference type="InterPro" id="IPR028162">
    <property type="entry name" value="Met8_C"/>
</dbReference>
<dbReference type="GO" id="GO:0016829">
    <property type="term" value="F:lyase activity"/>
    <property type="evidence" value="ECO:0007669"/>
    <property type="project" value="UniProtKB-KW"/>
</dbReference>
<dbReference type="Gene3D" id="1.10.3280.10">
    <property type="entry name" value="Siroheme synthase, domain 3"/>
    <property type="match status" value="1"/>
</dbReference>
<dbReference type="Gene3D" id="3.40.50.720">
    <property type="entry name" value="NAD(P)-binding Rossmann-like Domain"/>
    <property type="match status" value="1"/>
</dbReference>
<dbReference type="InterPro" id="IPR000878">
    <property type="entry name" value="4pyrrol_Mease"/>
</dbReference>
<dbReference type="PROSITE" id="PS00840">
    <property type="entry name" value="SUMT_2"/>
    <property type="match status" value="1"/>
</dbReference>
<dbReference type="GO" id="GO:0004851">
    <property type="term" value="F:uroporphyrin-III C-methyltransferase activity"/>
    <property type="evidence" value="ECO:0007669"/>
    <property type="project" value="InterPro"/>
</dbReference>
<evidence type="ECO:0000259" key="15">
    <source>
        <dbReference type="Pfam" id="PF14823"/>
    </source>
</evidence>
<dbReference type="EMBL" id="MBFT01000389">
    <property type="protein sequence ID" value="PVU92004.1"/>
    <property type="molecule type" value="Genomic_DNA"/>
</dbReference>
<dbReference type="Pfam" id="PF14823">
    <property type="entry name" value="Sirohm_synth_C"/>
    <property type="match status" value="1"/>
</dbReference>
<evidence type="ECO:0000256" key="3">
    <source>
        <dbReference type="ARBA" id="ARBA00022573"/>
    </source>
</evidence>
<sequence>MTNPKYPNPTGGGSFIVAYRAVDKHVLVVGGGQVAAGRVFNALEADMIVTVVSPKLTGELQYRAEEGQITWIGEEFKPEHLENKDMVLSTIDDPEESKRIVSLCNDLKIPVNAADINNLCDFWFMSIHRDGPLQIAVATNSKAPRLANRIRMQIANSLPKGTGKAIENIGILREKIRIGDPGIENTRKRMTWMKQLCDYWPIEQLAKMDSSDINDLFASYTKQQDPSTIKTFGTLTTPTTNTEITTEKIEISKCRSIKFEQKTKGKIYLVGAGLGDPDFLTMKAHRLLQEADVVLADKLIPSPVLDLVKKGEIFIARKFPGIADIAQQELYIRGIEALEQGKLVVRLKQGDPFVFGRGGEEVVFFEERGYEPEIVPGISSALAGPGVNKIPVTHRGVSDQVLILSGNNRFNKLPEIPTFLSTRTLVFLMAINKLEQVCKLLLETNYPPNLPVSIIEKAGCENQRKIVGTLESIVEISNRLGNNPPGLLVVGNSVTALDNPSSNESSIDSSFKQIAINQPIDECG</sequence>
<gene>
    <name evidence="17" type="ORF">BB559_003908</name>
</gene>
<dbReference type="SUPFAM" id="SSF75615">
    <property type="entry name" value="Siroheme synthase middle domains-like"/>
    <property type="match status" value="1"/>
</dbReference>
<evidence type="ECO:0000256" key="10">
    <source>
        <dbReference type="ARBA" id="ARBA00023244"/>
    </source>
</evidence>
<dbReference type="UniPathway" id="UPA00262">
    <property type="reaction ID" value="UER00222"/>
</dbReference>
<evidence type="ECO:0000313" key="18">
    <source>
        <dbReference type="Proteomes" id="UP000245699"/>
    </source>
</evidence>
<organism evidence="17 18">
    <name type="scientific">Furculomyces boomerangus</name>
    <dbReference type="NCBI Taxonomy" id="61424"/>
    <lineage>
        <taxon>Eukaryota</taxon>
        <taxon>Fungi</taxon>
        <taxon>Fungi incertae sedis</taxon>
        <taxon>Zoopagomycota</taxon>
        <taxon>Kickxellomycotina</taxon>
        <taxon>Harpellomycetes</taxon>
        <taxon>Harpellales</taxon>
        <taxon>Harpellaceae</taxon>
        <taxon>Furculomyces</taxon>
    </lineage>
</organism>
<dbReference type="Proteomes" id="UP000245699">
    <property type="component" value="Unassembled WGS sequence"/>
</dbReference>
<evidence type="ECO:0000256" key="4">
    <source>
        <dbReference type="ARBA" id="ARBA00022603"/>
    </source>
</evidence>
<dbReference type="InterPro" id="IPR006367">
    <property type="entry name" value="Sirohaem_synthase_N"/>
</dbReference>
<dbReference type="Gene3D" id="3.30.160.110">
    <property type="entry name" value="Siroheme synthase, domain 2"/>
    <property type="match status" value="1"/>
</dbReference>
<evidence type="ECO:0000256" key="9">
    <source>
        <dbReference type="ARBA" id="ARBA00023239"/>
    </source>
</evidence>
<dbReference type="GO" id="GO:0019354">
    <property type="term" value="P:siroheme biosynthetic process"/>
    <property type="evidence" value="ECO:0007669"/>
    <property type="project" value="UniProtKB-UniPathway"/>
</dbReference>
<dbReference type="InterPro" id="IPR028281">
    <property type="entry name" value="Sirohaem_synthase_central"/>
</dbReference>
<evidence type="ECO:0000313" key="17">
    <source>
        <dbReference type="EMBL" id="PVU92004.1"/>
    </source>
</evidence>
<evidence type="ECO:0000259" key="14">
    <source>
        <dbReference type="Pfam" id="PF00590"/>
    </source>
</evidence>